<organism evidence="2 4">
    <name type="scientific">Cucumis melo var. makuwa</name>
    <name type="common">Oriental melon</name>
    <dbReference type="NCBI Taxonomy" id="1194695"/>
    <lineage>
        <taxon>Eukaryota</taxon>
        <taxon>Viridiplantae</taxon>
        <taxon>Streptophyta</taxon>
        <taxon>Embryophyta</taxon>
        <taxon>Tracheophyta</taxon>
        <taxon>Spermatophyta</taxon>
        <taxon>Magnoliopsida</taxon>
        <taxon>eudicotyledons</taxon>
        <taxon>Gunneridae</taxon>
        <taxon>Pentapetalae</taxon>
        <taxon>rosids</taxon>
        <taxon>fabids</taxon>
        <taxon>Cucurbitales</taxon>
        <taxon>Cucurbitaceae</taxon>
        <taxon>Benincaseae</taxon>
        <taxon>Cucumis</taxon>
    </lineage>
</organism>
<evidence type="ECO:0000313" key="4">
    <source>
        <dbReference type="Proteomes" id="UP000321393"/>
    </source>
</evidence>
<sequence>MLGEMNKAWLSPSVDDEEDILFPYDKVNKHVFTFIISSLNEASGVENDATVGHDSNKISDDSVAISSPNCSVAYNDEVHVADPSPSIRVQNNHPQSNTIVWSLVPRPTNANIIGIKYVFKNKTNEDGIVTRNKARLAAQGYAQIEGMDFDETFTSVARLEAIRLLLGLLVF</sequence>
<dbReference type="EMBL" id="SSTD01001743">
    <property type="protein sequence ID" value="TYK29310.1"/>
    <property type="molecule type" value="Genomic_DNA"/>
</dbReference>
<protein>
    <submittedName>
        <fullName evidence="2">Gag-pol polyprotein</fullName>
    </submittedName>
</protein>
<evidence type="ECO:0000313" key="5">
    <source>
        <dbReference type="Proteomes" id="UP000321947"/>
    </source>
</evidence>
<dbReference type="OrthoDB" id="1749346at2759"/>
<dbReference type="STRING" id="1194695.A0A5A7TMG9"/>
<comment type="caution">
    <text evidence="2">The sequence shown here is derived from an EMBL/GenBank/DDBJ whole genome shotgun (WGS) entry which is preliminary data.</text>
</comment>
<accession>A0A5A7TMG9</accession>
<dbReference type="Proteomes" id="UP000321393">
    <property type="component" value="Unassembled WGS sequence"/>
</dbReference>
<dbReference type="InterPro" id="IPR013103">
    <property type="entry name" value="RVT_2"/>
</dbReference>
<name>A0A5A7TMG9_CUCMM</name>
<dbReference type="AlphaFoldDB" id="A0A5A7TMG9"/>
<dbReference type="Pfam" id="PF07727">
    <property type="entry name" value="RVT_2"/>
    <property type="match status" value="1"/>
</dbReference>
<reference evidence="4 5" key="1">
    <citation type="submission" date="2019-08" db="EMBL/GenBank/DDBJ databases">
        <title>Draft genome sequences of two oriental melons (Cucumis melo L. var makuwa).</title>
        <authorList>
            <person name="Kwon S.-Y."/>
        </authorList>
    </citation>
    <scope>NUCLEOTIDE SEQUENCE [LARGE SCALE GENOMIC DNA]</scope>
    <source>
        <strain evidence="5">cv. Chang Bougi</strain>
        <strain evidence="4">cv. SW 3</strain>
        <tissue evidence="2">Leaf</tissue>
    </source>
</reference>
<proteinExistence type="predicted"/>
<evidence type="ECO:0000259" key="1">
    <source>
        <dbReference type="Pfam" id="PF07727"/>
    </source>
</evidence>
<dbReference type="EMBL" id="SSTE01015327">
    <property type="protein sequence ID" value="KAA0043246.1"/>
    <property type="molecule type" value="Genomic_DNA"/>
</dbReference>
<feature type="domain" description="Reverse transcriptase Ty1/copia-type" evidence="1">
    <location>
        <begin position="100"/>
        <end position="168"/>
    </location>
</feature>
<evidence type="ECO:0000313" key="2">
    <source>
        <dbReference type="EMBL" id="KAA0043246.1"/>
    </source>
</evidence>
<dbReference type="Proteomes" id="UP000321947">
    <property type="component" value="Unassembled WGS sequence"/>
</dbReference>
<gene>
    <name evidence="3" type="ORF">E5676_scaffold129G00150</name>
    <name evidence="2" type="ORF">E6C27_scaffold110G001300</name>
</gene>
<evidence type="ECO:0000313" key="3">
    <source>
        <dbReference type="EMBL" id="TYK29310.1"/>
    </source>
</evidence>